<dbReference type="InterPro" id="IPR013398">
    <property type="entry name" value="CRISPR-assoc_prot_Csy2"/>
</dbReference>
<accession>A0ABQ5ZWH1</accession>
<protein>
    <submittedName>
        <fullName evidence="1">Type I-F CRISPR-associated protein Csy2</fullName>
    </submittedName>
</protein>
<dbReference type="Pfam" id="PF09614">
    <property type="entry name" value="Cas_Csy2"/>
    <property type="match status" value="1"/>
</dbReference>
<dbReference type="RefSeq" id="WP_027850836.1">
    <property type="nucleotide sequence ID" value="NZ_BSOR01000017.1"/>
</dbReference>
<organism evidence="1 2">
    <name type="scientific">Marinospirillum insulare</name>
    <dbReference type="NCBI Taxonomy" id="217169"/>
    <lineage>
        <taxon>Bacteria</taxon>
        <taxon>Pseudomonadati</taxon>
        <taxon>Pseudomonadota</taxon>
        <taxon>Gammaproteobacteria</taxon>
        <taxon>Oceanospirillales</taxon>
        <taxon>Oceanospirillaceae</taxon>
        <taxon>Marinospirillum</taxon>
    </lineage>
</organism>
<sequence>MEMEHNAYLVLPRLQVQNLNTLSSPMTWGAPSITAAMGFMLALQRKIPFEWEIDLLSIGMVIHDFEPQVNGNYVKKFNLTRNPLGKDGKTPGITEEGRAHATVSLVFGAYIDGNTADNHLLQERVSDIYKLASSMRFAGGSIIYNSKNWHSPQLQILGDDEEADEKYLAKLKRSLLPGFALISRDDALLAHTKKLQTENSELTALDAWLDLSRINKRCVVTQTEQASGEVKETLEWKSDREKGSGWLVPIPVGYSALSELYEAGEVQNTRDPNVPFRFVESMYSIGEWCSPHRLASLDELLWYSSADHDAGVYRCLNKNLNQKTLTKTNQ</sequence>
<dbReference type="NCBIfam" id="TIGR02565">
    <property type="entry name" value="cas_Csy2"/>
    <property type="match status" value="1"/>
</dbReference>
<evidence type="ECO:0000313" key="2">
    <source>
        <dbReference type="Proteomes" id="UP001156682"/>
    </source>
</evidence>
<dbReference type="EMBL" id="BSOR01000017">
    <property type="protein sequence ID" value="GLR63782.1"/>
    <property type="molecule type" value="Genomic_DNA"/>
</dbReference>
<name>A0ABQ5ZWH1_9GAMM</name>
<comment type="caution">
    <text evidence="1">The sequence shown here is derived from an EMBL/GenBank/DDBJ whole genome shotgun (WGS) entry which is preliminary data.</text>
</comment>
<keyword evidence="2" id="KW-1185">Reference proteome</keyword>
<dbReference type="CDD" id="cd09736">
    <property type="entry name" value="Csy2_I-F"/>
    <property type="match status" value="1"/>
</dbReference>
<proteinExistence type="predicted"/>
<reference evidence="2" key="1">
    <citation type="journal article" date="2019" name="Int. J. Syst. Evol. Microbiol.">
        <title>The Global Catalogue of Microorganisms (GCM) 10K type strain sequencing project: providing services to taxonomists for standard genome sequencing and annotation.</title>
        <authorList>
            <consortium name="The Broad Institute Genomics Platform"/>
            <consortium name="The Broad Institute Genome Sequencing Center for Infectious Disease"/>
            <person name="Wu L."/>
            <person name="Ma J."/>
        </authorList>
    </citation>
    <scope>NUCLEOTIDE SEQUENCE [LARGE SCALE GENOMIC DNA]</scope>
    <source>
        <strain evidence="2">NBRC 100033</strain>
    </source>
</reference>
<evidence type="ECO:0000313" key="1">
    <source>
        <dbReference type="EMBL" id="GLR63782.1"/>
    </source>
</evidence>
<gene>
    <name evidence="1" type="ORF">GCM10007878_12170</name>
</gene>
<dbReference type="Proteomes" id="UP001156682">
    <property type="component" value="Unassembled WGS sequence"/>
</dbReference>